<feature type="region of interest" description="Disordered" evidence="1">
    <location>
        <begin position="1"/>
        <end position="54"/>
    </location>
</feature>
<feature type="region of interest" description="Disordered" evidence="1">
    <location>
        <begin position="199"/>
        <end position="226"/>
    </location>
</feature>
<organism evidence="3 4">
    <name type="scientific">Olpidium bornovanus</name>
    <dbReference type="NCBI Taxonomy" id="278681"/>
    <lineage>
        <taxon>Eukaryota</taxon>
        <taxon>Fungi</taxon>
        <taxon>Fungi incertae sedis</taxon>
        <taxon>Olpidiomycota</taxon>
        <taxon>Olpidiomycotina</taxon>
        <taxon>Olpidiomycetes</taxon>
        <taxon>Olpidiales</taxon>
        <taxon>Olpidiaceae</taxon>
        <taxon>Olpidium</taxon>
    </lineage>
</organism>
<dbReference type="Pfam" id="PF03732">
    <property type="entry name" value="Retrotrans_gag"/>
    <property type="match status" value="1"/>
</dbReference>
<feature type="non-terminal residue" evidence="3">
    <location>
        <position position="1"/>
    </location>
</feature>
<dbReference type="AlphaFoldDB" id="A0A8H7ZVL1"/>
<dbReference type="OrthoDB" id="5088132at2759"/>
<accession>A0A8H7ZVL1</accession>
<evidence type="ECO:0000256" key="1">
    <source>
        <dbReference type="SAM" id="MobiDB-lite"/>
    </source>
</evidence>
<protein>
    <recommendedName>
        <fullName evidence="2">Retrotransposon gag domain-containing protein</fullName>
    </recommendedName>
</protein>
<feature type="domain" description="Retrotransposon gag" evidence="2">
    <location>
        <begin position="342"/>
        <end position="425"/>
    </location>
</feature>
<dbReference type="EMBL" id="JAEFCI010005221">
    <property type="protein sequence ID" value="KAG5460438.1"/>
    <property type="molecule type" value="Genomic_DNA"/>
</dbReference>
<evidence type="ECO:0000313" key="3">
    <source>
        <dbReference type="EMBL" id="KAG5460438.1"/>
    </source>
</evidence>
<gene>
    <name evidence="3" type="ORF">BJ554DRAFT_7511</name>
</gene>
<name>A0A8H7ZVL1_9FUNG</name>
<feature type="region of interest" description="Disordered" evidence="1">
    <location>
        <begin position="443"/>
        <end position="463"/>
    </location>
</feature>
<feature type="compositionally biased region" description="Basic and acidic residues" evidence="1">
    <location>
        <begin position="212"/>
        <end position="223"/>
    </location>
</feature>
<keyword evidence="4" id="KW-1185">Reference proteome</keyword>
<reference evidence="3 4" key="1">
    <citation type="journal article" name="Sci. Rep.">
        <title>Genome-scale phylogenetic analyses confirm Olpidium as the closest living zoosporic fungus to the non-flagellated, terrestrial fungi.</title>
        <authorList>
            <person name="Chang Y."/>
            <person name="Rochon D."/>
            <person name="Sekimoto S."/>
            <person name="Wang Y."/>
            <person name="Chovatia M."/>
            <person name="Sandor L."/>
            <person name="Salamov A."/>
            <person name="Grigoriev I.V."/>
            <person name="Stajich J.E."/>
            <person name="Spatafora J.W."/>
        </authorList>
    </citation>
    <scope>NUCLEOTIDE SEQUENCE [LARGE SCALE GENOMIC DNA]</scope>
    <source>
        <strain evidence="3">S191</strain>
    </source>
</reference>
<comment type="caution">
    <text evidence="3">The sequence shown here is derived from an EMBL/GenBank/DDBJ whole genome shotgun (WGS) entry which is preliminary data.</text>
</comment>
<proteinExistence type="predicted"/>
<sequence>AGAAEAKRGRGGGEAQAPRRGRGGGEAQAPKRRRGEGEARAWRGRSAGAAEGEARELVERELVEEGWFFLGFPTLYLFGVPGEPTDYIDTGHVPVDVEAHYNHYNIPRELHDDGKWNIEECQRIDDKGNDDVRHDHPLEPLPHALVIVQRRTSHMFNNPNAFADIRQAVIDIEVADGSHIKSAGTGNVALTQSQGCCAVARPSNRPSTDTTEGGRRAKGEGSEPRVVMATAREGTGLTAPTDATSKNELATEADDQLVIRQLEARLAEVTAQRDHSLQTAFAATAAAEKTARRPSESDRAVAKLIRDKLRLFTVRNFFSQFEQYADYARLEPSARVVAIGAMLADEAAAWYQSLAGLVPNFTEFRKLFLHRWGDPLKEENTRRWLASLEQTGLTRQYTEEFRRLALLLRDLTEADKFFAYKRGLSDGLQRDLRVMQVTSLEEAISGHPQSGQARRLGPLDNGPVPMDLGAVATTREPTPDMGNYNDFLVFPHLTELLDFNTAISEAEKLDEIMFQERLRQAKKLDWGAPAGGTRPPKEPLYAPASFDIEARVEGLPVVAIVNSGCTGILLSEE</sequence>
<dbReference type="InterPro" id="IPR005162">
    <property type="entry name" value="Retrotrans_gag_dom"/>
</dbReference>
<dbReference type="Proteomes" id="UP000673691">
    <property type="component" value="Unassembled WGS sequence"/>
</dbReference>
<evidence type="ECO:0000313" key="4">
    <source>
        <dbReference type="Proteomes" id="UP000673691"/>
    </source>
</evidence>
<evidence type="ECO:0000259" key="2">
    <source>
        <dbReference type="Pfam" id="PF03732"/>
    </source>
</evidence>